<evidence type="ECO:0000313" key="3">
    <source>
        <dbReference type="Proteomes" id="UP000574133"/>
    </source>
</evidence>
<dbReference type="PRINTS" id="PR00081">
    <property type="entry name" value="GDHRDH"/>
</dbReference>
<evidence type="ECO:0000256" key="1">
    <source>
        <dbReference type="ARBA" id="ARBA00006484"/>
    </source>
</evidence>
<dbReference type="PANTHER" id="PTHR42879:SF2">
    <property type="entry name" value="3-OXOACYL-[ACYL-CARRIER-PROTEIN] REDUCTASE FABG"/>
    <property type="match status" value="1"/>
</dbReference>
<name>A0A841TEP9_9BACL</name>
<dbReference type="RefSeq" id="WP_185178737.1">
    <property type="nucleotide sequence ID" value="NZ_CBCSEP010000005.1"/>
</dbReference>
<dbReference type="Gene3D" id="3.40.50.720">
    <property type="entry name" value="NAD(P)-binding Rossmann-like Domain"/>
    <property type="match status" value="1"/>
</dbReference>
<keyword evidence="3" id="KW-1185">Reference proteome</keyword>
<dbReference type="InterPro" id="IPR050259">
    <property type="entry name" value="SDR"/>
</dbReference>
<organism evidence="2 3">
    <name type="scientific">Cohnella lubricantis</name>
    <dbReference type="NCBI Taxonomy" id="2163172"/>
    <lineage>
        <taxon>Bacteria</taxon>
        <taxon>Bacillati</taxon>
        <taxon>Bacillota</taxon>
        <taxon>Bacilli</taxon>
        <taxon>Bacillales</taxon>
        <taxon>Paenibacillaceae</taxon>
        <taxon>Cohnella</taxon>
    </lineage>
</organism>
<dbReference type="PANTHER" id="PTHR42879">
    <property type="entry name" value="3-OXOACYL-(ACYL-CARRIER-PROTEIN) REDUCTASE"/>
    <property type="match status" value="1"/>
</dbReference>
<dbReference type="SUPFAM" id="SSF51735">
    <property type="entry name" value="NAD(P)-binding Rossmann-fold domains"/>
    <property type="match status" value="1"/>
</dbReference>
<comment type="caution">
    <text evidence="2">The sequence shown here is derived from an EMBL/GenBank/DDBJ whole genome shotgun (WGS) entry which is preliminary data.</text>
</comment>
<protein>
    <submittedName>
        <fullName evidence="2">SDR family oxidoreductase</fullName>
    </submittedName>
</protein>
<dbReference type="Proteomes" id="UP000574133">
    <property type="component" value="Unassembled WGS sequence"/>
</dbReference>
<comment type="similarity">
    <text evidence="1">Belongs to the short-chain dehydrogenases/reductases (SDR) family.</text>
</comment>
<dbReference type="AlphaFoldDB" id="A0A841TEP9"/>
<sequence length="251" mass="27244">MNDNAEIVVITGGTRGIGRAIAEQFCHPSAHLILTYLQDSDSAATAVEQLRPKCASVAARQVNMNDPEDIGTFADFVSSHYPHVSRLINNAAAGVFRDLENLKLKHWDYTYDVCVRSIWHLSVLLKPQLRKAPGGATIIHISSLGSQRYLANYAAIGTAKAALESLGRYMAMEFAGDNINVNTVSSTTIATHALDRYPTQQKLYEATLERTPAGRLVSTDDIAGVVHFLCSPRAAMIRGQVIVVDGGFSLT</sequence>
<gene>
    <name evidence="2" type="ORF">H4Q31_08985</name>
</gene>
<dbReference type="EMBL" id="JACJVN010000033">
    <property type="protein sequence ID" value="MBB6677457.1"/>
    <property type="molecule type" value="Genomic_DNA"/>
</dbReference>
<accession>A0A841TEP9</accession>
<proteinExistence type="inferred from homology"/>
<reference evidence="2 3" key="1">
    <citation type="submission" date="2020-08" db="EMBL/GenBank/DDBJ databases">
        <title>Cohnella phylogeny.</title>
        <authorList>
            <person name="Dunlap C."/>
        </authorList>
    </citation>
    <scope>NUCLEOTIDE SEQUENCE [LARGE SCALE GENOMIC DNA]</scope>
    <source>
        <strain evidence="2 3">DSM 103658</strain>
    </source>
</reference>
<dbReference type="Pfam" id="PF13561">
    <property type="entry name" value="adh_short_C2"/>
    <property type="match status" value="1"/>
</dbReference>
<dbReference type="InterPro" id="IPR036291">
    <property type="entry name" value="NAD(P)-bd_dom_sf"/>
</dbReference>
<dbReference type="InterPro" id="IPR002347">
    <property type="entry name" value="SDR_fam"/>
</dbReference>
<evidence type="ECO:0000313" key="2">
    <source>
        <dbReference type="EMBL" id="MBB6677457.1"/>
    </source>
</evidence>